<comment type="catalytic activity">
    <reaction evidence="6">
        <text>Couples ATP hydrolysis with the unwinding of duplex DNA by translocating in the 3'-5' direction.</text>
        <dbReference type="EC" id="5.6.2.4"/>
    </reaction>
</comment>
<dbReference type="CDD" id="cd18018">
    <property type="entry name" value="DEXHc_RecQ4-like"/>
    <property type="match status" value="1"/>
</dbReference>
<evidence type="ECO:0000256" key="2">
    <source>
        <dbReference type="ARBA" id="ARBA00022741"/>
    </source>
</evidence>
<evidence type="ECO:0000256" key="7">
    <source>
        <dbReference type="ARBA" id="ARBA00034808"/>
    </source>
</evidence>
<evidence type="ECO:0000259" key="10">
    <source>
        <dbReference type="PROSITE" id="PS51194"/>
    </source>
</evidence>
<dbReference type="GO" id="GO:0005694">
    <property type="term" value="C:chromosome"/>
    <property type="evidence" value="ECO:0007669"/>
    <property type="project" value="TreeGrafter"/>
</dbReference>
<keyword evidence="2" id="KW-0547">Nucleotide-binding</keyword>
<evidence type="ECO:0000313" key="12">
    <source>
        <dbReference type="Proteomes" id="UP000504636"/>
    </source>
</evidence>
<dbReference type="GO" id="GO:0043138">
    <property type="term" value="F:3'-5' DNA helicase activity"/>
    <property type="evidence" value="ECO:0007669"/>
    <property type="project" value="UniProtKB-EC"/>
</dbReference>
<gene>
    <name evidence="11 13" type="ORF">BDZ99DRAFT_503891</name>
</gene>
<keyword evidence="3" id="KW-0378">Hydrolase</keyword>
<keyword evidence="4 11" id="KW-0347">Helicase</keyword>
<organism evidence="11">
    <name type="scientific">Mytilinidion resinicola</name>
    <dbReference type="NCBI Taxonomy" id="574789"/>
    <lineage>
        <taxon>Eukaryota</taxon>
        <taxon>Fungi</taxon>
        <taxon>Dikarya</taxon>
        <taxon>Ascomycota</taxon>
        <taxon>Pezizomycotina</taxon>
        <taxon>Dothideomycetes</taxon>
        <taxon>Pleosporomycetidae</taxon>
        <taxon>Mytilinidiales</taxon>
        <taxon>Mytilinidiaceae</taxon>
        <taxon>Mytilinidion</taxon>
    </lineage>
</organism>
<dbReference type="GO" id="GO:0000724">
    <property type="term" value="P:double-strand break repair via homologous recombination"/>
    <property type="evidence" value="ECO:0007669"/>
    <property type="project" value="TreeGrafter"/>
</dbReference>
<sequence length="730" mass="80753">MSDDEFGFNSEDDDALLEAAQVISEPNSSLKRSRDDADADNDLPLSKKPPRELPSAGDSEGIKQLALKALKENFGFEAFRLEQAAVISQLLNGGSATVIFPTGGGKSLCYQIPALVFGELDKQSGDRPPHDGGITIVVSPLIALMKDQVDALVRRKVKAAVLDSTRTREQFIQTNQDLQNGTLKLLYCAPERLNNEGFVESMKLVRGGVRLLAVDEAHCVSEWGHSFRPDYLKVARFATEIKAERVICLTATATPKVATDICTTFGISPTTGLFRTPMYRPNLRLLARSSASKDDNYPELISFLRKHSGPTIIYVTVQKQTEALAGELRSEGFNAESFHAGMLTEKKTELQDRFMQNDDMIIVATIAFGMGIDKSNIRNIVHFNIPQSVEEYSQQIGRAGRDGKQSVCMFFLSPDDFYLRNVFTYGDLPSKVSVRNFLKEVFSPENAALGIGEKFSASHTAQCNAFDIKSSPLSVMYAQLELQFGYIRATTPIYSKYQYEVTDYGAYHHADTDLAAKSIRASALKAKKYLTVDVDAVSRKPGLVRADIVGRLSKWNENGIISLKTSGVQNVYIVQRKLPSTDTEINAIADKLYSEMVDRESQALQRTKEVVGLVTGKKCFSRALAAYFADDSNGLPDECGHCTWCETHQQVVLPQVPPQKPDPALMDRILNVCPHDDPLFLARIAFGIASPRSTQLKLKNNPVFGSMPVCDFKDLVRAFIHKCTNSITAY</sequence>
<dbReference type="Gene3D" id="3.40.50.300">
    <property type="entry name" value="P-loop containing nucleotide triphosphate hydrolases"/>
    <property type="match status" value="2"/>
</dbReference>
<dbReference type="OrthoDB" id="10261556at2759"/>
<dbReference type="AlphaFoldDB" id="A0A6A6Y2J3"/>
<feature type="domain" description="Helicase ATP-binding" evidence="9">
    <location>
        <begin position="87"/>
        <end position="271"/>
    </location>
</feature>
<dbReference type="PANTHER" id="PTHR13710:SF120">
    <property type="entry name" value="BIFUNCTIONAL 3'-5' EXONUCLEASE_ATP-DEPENDENT HELICASE WRN"/>
    <property type="match status" value="1"/>
</dbReference>
<reference evidence="13" key="2">
    <citation type="submission" date="2020-04" db="EMBL/GenBank/DDBJ databases">
        <authorList>
            <consortium name="NCBI Genome Project"/>
        </authorList>
    </citation>
    <scope>NUCLEOTIDE SEQUENCE</scope>
    <source>
        <strain evidence="13">CBS 304.34</strain>
    </source>
</reference>
<dbReference type="GO" id="GO:0003676">
    <property type="term" value="F:nucleic acid binding"/>
    <property type="evidence" value="ECO:0007669"/>
    <property type="project" value="InterPro"/>
</dbReference>
<dbReference type="InterPro" id="IPR004589">
    <property type="entry name" value="DNA_helicase_ATP-dep_RecQ"/>
</dbReference>
<evidence type="ECO:0000256" key="8">
    <source>
        <dbReference type="SAM" id="MobiDB-lite"/>
    </source>
</evidence>
<dbReference type="NCBIfam" id="TIGR00614">
    <property type="entry name" value="recQ_fam"/>
    <property type="match status" value="1"/>
</dbReference>
<protein>
    <recommendedName>
        <fullName evidence="7">DNA 3'-5' helicase</fullName>
        <ecNumber evidence="7">5.6.2.4</ecNumber>
    </recommendedName>
</protein>
<dbReference type="SMART" id="SM00487">
    <property type="entry name" value="DEXDc"/>
    <property type="match status" value="1"/>
</dbReference>
<dbReference type="PROSITE" id="PS51194">
    <property type="entry name" value="HELICASE_CTER"/>
    <property type="match status" value="1"/>
</dbReference>
<keyword evidence="5" id="KW-0067">ATP-binding</keyword>
<evidence type="ECO:0000256" key="4">
    <source>
        <dbReference type="ARBA" id="ARBA00022806"/>
    </source>
</evidence>
<name>A0A6A6Y2J3_9PEZI</name>
<dbReference type="GO" id="GO:0016787">
    <property type="term" value="F:hydrolase activity"/>
    <property type="evidence" value="ECO:0007669"/>
    <property type="project" value="UniProtKB-KW"/>
</dbReference>
<feature type="domain" description="Helicase C-terminal" evidence="10">
    <location>
        <begin position="296"/>
        <end position="450"/>
    </location>
</feature>
<dbReference type="EMBL" id="MU003723">
    <property type="protein sequence ID" value="KAF2802435.1"/>
    <property type="molecule type" value="Genomic_DNA"/>
</dbReference>
<dbReference type="GeneID" id="54464892"/>
<dbReference type="InterPro" id="IPR014001">
    <property type="entry name" value="Helicase_ATP-bd"/>
</dbReference>
<dbReference type="InterPro" id="IPR011545">
    <property type="entry name" value="DEAD/DEAH_box_helicase_dom"/>
</dbReference>
<dbReference type="GO" id="GO:0005634">
    <property type="term" value="C:nucleus"/>
    <property type="evidence" value="ECO:0007669"/>
    <property type="project" value="TreeGrafter"/>
</dbReference>
<evidence type="ECO:0000313" key="13">
    <source>
        <dbReference type="RefSeq" id="XP_033569399.1"/>
    </source>
</evidence>
<dbReference type="Pfam" id="PF00270">
    <property type="entry name" value="DEAD"/>
    <property type="match status" value="1"/>
</dbReference>
<dbReference type="InterPro" id="IPR001650">
    <property type="entry name" value="Helicase_C-like"/>
</dbReference>
<feature type="region of interest" description="Disordered" evidence="8">
    <location>
        <begin position="23"/>
        <end position="59"/>
    </location>
</feature>
<evidence type="ECO:0000256" key="5">
    <source>
        <dbReference type="ARBA" id="ARBA00022840"/>
    </source>
</evidence>
<evidence type="ECO:0000256" key="3">
    <source>
        <dbReference type="ARBA" id="ARBA00022801"/>
    </source>
</evidence>
<reference evidence="13" key="3">
    <citation type="submission" date="2025-04" db="UniProtKB">
        <authorList>
            <consortium name="RefSeq"/>
        </authorList>
    </citation>
    <scope>IDENTIFICATION</scope>
    <source>
        <strain evidence="13">CBS 304.34</strain>
    </source>
</reference>
<comment type="similarity">
    <text evidence="1">Belongs to the helicase family. RecQ subfamily.</text>
</comment>
<evidence type="ECO:0000259" key="9">
    <source>
        <dbReference type="PROSITE" id="PS51192"/>
    </source>
</evidence>
<dbReference type="GO" id="GO:0005524">
    <property type="term" value="F:ATP binding"/>
    <property type="evidence" value="ECO:0007669"/>
    <property type="project" value="UniProtKB-KW"/>
</dbReference>
<proteinExistence type="inferred from homology"/>
<dbReference type="InterPro" id="IPR036388">
    <property type="entry name" value="WH-like_DNA-bd_sf"/>
</dbReference>
<dbReference type="PROSITE" id="PS51192">
    <property type="entry name" value="HELICASE_ATP_BIND_1"/>
    <property type="match status" value="1"/>
</dbReference>
<dbReference type="Gene3D" id="1.10.10.10">
    <property type="entry name" value="Winged helix-like DNA-binding domain superfamily/Winged helix DNA-binding domain"/>
    <property type="match status" value="1"/>
</dbReference>
<dbReference type="InterPro" id="IPR027417">
    <property type="entry name" value="P-loop_NTPase"/>
</dbReference>
<keyword evidence="12" id="KW-1185">Reference proteome</keyword>
<dbReference type="Pfam" id="PF00271">
    <property type="entry name" value="Helicase_C"/>
    <property type="match status" value="1"/>
</dbReference>
<dbReference type="RefSeq" id="XP_033569399.1">
    <property type="nucleotide sequence ID" value="XM_033723999.1"/>
</dbReference>
<evidence type="ECO:0000313" key="11">
    <source>
        <dbReference type="EMBL" id="KAF2802435.1"/>
    </source>
</evidence>
<accession>A0A6A6Y2J3</accession>
<evidence type="ECO:0000256" key="6">
    <source>
        <dbReference type="ARBA" id="ARBA00034617"/>
    </source>
</evidence>
<dbReference type="GO" id="GO:0005737">
    <property type="term" value="C:cytoplasm"/>
    <property type="evidence" value="ECO:0007669"/>
    <property type="project" value="TreeGrafter"/>
</dbReference>
<dbReference type="Proteomes" id="UP000504636">
    <property type="component" value="Unplaced"/>
</dbReference>
<evidence type="ECO:0000256" key="1">
    <source>
        <dbReference type="ARBA" id="ARBA00005446"/>
    </source>
</evidence>
<dbReference type="GO" id="GO:0009378">
    <property type="term" value="F:four-way junction helicase activity"/>
    <property type="evidence" value="ECO:0007669"/>
    <property type="project" value="TreeGrafter"/>
</dbReference>
<dbReference type="SUPFAM" id="SSF52540">
    <property type="entry name" value="P-loop containing nucleoside triphosphate hydrolases"/>
    <property type="match status" value="1"/>
</dbReference>
<dbReference type="SMART" id="SM00490">
    <property type="entry name" value="HELICc"/>
    <property type="match status" value="1"/>
</dbReference>
<dbReference type="PANTHER" id="PTHR13710">
    <property type="entry name" value="DNA HELICASE RECQ FAMILY MEMBER"/>
    <property type="match status" value="1"/>
</dbReference>
<reference evidence="11 13" key="1">
    <citation type="journal article" date="2020" name="Stud. Mycol.">
        <title>101 Dothideomycetes genomes: a test case for predicting lifestyles and emergence of pathogens.</title>
        <authorList>
            <person name="Haridas S."/>
            <person name="Albert R."/>
            <person name="Binder M."/>
            <person name="Bloem J."/>
            <person name="Labutti K."/>
            <person name="Salamov A."/>
            <person name="Andreopoulos B."/>
            <person name="Baker S."/>
            <person name="Barry K."/>
            <person name="Bills G."/>
            <person name="Bluhm B."/>
            <person name="Cannon C."/>
            <person name="Castanera R."/>
            <person name="Culley D."/>
            <person name="Daum C."/>
            <person name="Ezra D."/>
            <person name="Gonzalez J."/>
            <person name="Henrissat B."/>
            <person name="Kuo A."/>
            <person name="Liang C."/>
            <person name="Lipzen A."/>
            <person name="Lutzoni F."/>
            <person name="Magnuson J."/>
            <person name="Mondo S."/>
            <person name="Nolan M."/>
            <person name="Ohm R."/>
            <person name="Pangilinan J."/>
            <person name="Park H.-J."/>
            <person name="Ramirez L."/>
            <person name="Alfaro M."/>
            <person name="Sun H."/>
            <person name="Tritt A."/>
            <person name="Yoshinaga Y."/>
            <person name="Zwiers L.-H."/>
            <person name="Turgeon B."/>
            <person name="Goodwin S."/>
            <person name="Spatafora J."/>
            <person name="Crous P."/>
            <person name="Grigoriev I."/>
        </authorList>
    </citation>
    <scope>NUCLEOTIDE SEQUENCE</scope>
    <source>
        <strain evidence="11 13">CBS 304.34</strain>
    </source>
</reference>
<dbReference type="EC" id="5.6.2.4" evidence="7"/>